<dbReference type="InterPro" id="IPR013154">
    <property type="entry name" value="ADH-like_N"/>
</dbReference>
<name>A0ABS1MZU4_9ACTN</name>
<sequence>MRAVTQNTFGGPEVLKVTEVERPRPLSGEVLIRVHASAVNPVDAAVRSGAFPLLGEPPFGVGWDISGVVEEAGPGARFAVGDEVYGMPFFPRAATGYAEYVAAPSRQVARKPTTLDHVHAAALPLAALTAWQGLVDAAQVKEGDRVLIHRAAGGVGHLAVQIAKAHGAHVIALASAARQEFVTGLGADEVIDYRTTDFTQAVQDADVVFDSTAQGARSLRALRPGGVLVSILEHGDTDLAATVAAAGRRFAGISVEPDYASLEAIAALVDAGRIRPHVEQTFPLAEAGKAHELIESGRVQGKVVLTV</sequence>
<proteinExistence type="predicted"/>
<dbReference type="Pfam" id="PF08240">
    <property type="entry name" value="ADH_N"/>
    <property type="match status" value="1"/>
</dbReference>
<protein>
    <submittedName>
        <fullName evidence="7">NADP-dependent oxidoreductase</fullName>
    </submittedName>
</protein>
<dbReference type="InterPro" id="IPR020843">
    <property type="entry name" value="ER"/>
</dbReference>
<dbReference type="SMART" id="SM00829">
    <property type="entry name" value="PKS_ER"/>
    <property type="match status" value="1"/>
</dbReference>
<dbReference type="InterPro" id="IPR002364">
    <property type="entry name" value="Quin_OxRdtase/zeta-crystal_CS"/>
</dbReference>
<dbReference type="PANTHER" id="PTHR44154">
    <property type="entry name" value="QUINONE OXIDOREDUCTASE"/>
    <property type="match status" value="1"/>
</dbReference>
<dbReference type="InterPro" id="IPR011032">
    <property type="entry name" value="GroES-like_sf"/>
</dbReference>
<reference evidence="7 8" key="1">
    <citation type="submission" date="2021-01" db="EMBL/GenBank/DDBJ databases">
        <title>WGS of actinomycetes isolated from Thailand.</title>
        <authorList>
            <person name="Thawai C."/>
        </authorList>
    </citation>
    <scope>NUCLEOTIDE SEQUENCE [LARGE SCALE GENOMIC DNA]</scope>
    <source>
        <strain evidence="7 8">CH9-7</strain>
    </source>
</reference>
<dbReference type="Pfam" id="PF13602">
    <property type="entry name" value="ADH_zinc_N_2"/>
    <property type="match status" value="1"/>
</dbReference>
<evidence type="ECO:0000256" key="3">
    <source>
        <dbReference type="ARBA" id="ARBA00022490"/>
    </source>
</evidence>
<comment type="subunit">
    <text evidence="2">Homotetramer.</text>
</comment>
<feature type="domain" description="Enoyl reductase (ER)" evidence="6">
    <location>
        <begin position="10"/>
        <end position="305"/>
    </location>
</feature>
<evidence type="ECO:0000256" key="4">
    <source>
        <dbReference type="ARBA" id="ARBA00022857"/>
    </source>
</evidence>
<evidence type="ECO:0000313" key="8">
    <source>
        <dbReference type="Proteomes" id="UP000629371"/>
    </source>
</evidence>
<keyword evidence="4" id="KW-0521">NADP</keyword>
<dbReference type="RefSeq" id="WP_201808832.1">
    <property type="nucleotide sequence ID" value="NZ_JAERRI010000018.1"/>
</dbReference>
<dbReference type="CDD" id="cd05289">
    <property type="entry name" value="MDR_like_2"/>
    <property type="match status" value="1"/>
</dbReference>
<dbReference type="PANTHER" id="PTHR44154:SF1">
    <property type="entry name" value="QUINONE OXIDOREDUCTASE"/>
    <property type="match status" value="1"/>
</dbReference>
<evidence type="ECO:0000256" key="1">
    <source>
        <dbReference type="ARBA" id="ARBA00004496"/>
    </source>
</evidence>
<evidence type="ECO:0000256" key="5">
    <source>
        <dbReference type="ARBA" id="ARBA00022884"/>
    </source>
</evidence>
<keyword evidence="3" id="KW-0963">Cytoplasm</keyword>
<keyword evidence="8" id="KW-1185">Reference proteome</keyword>
<dbReference type="EMBL" id="JAERRI010000018">
    <property type="protein sequence ID" value="MBL1093239.1"/>
    <property type="molecule type" value="Genomic_DNA"/>
</dbReference>
<evidence type="ECO:0000259" key="6">
    <source>
        <dbReference type="SMART" id="SM00829"/>
    </source>
</evidence>
<dbReference type="InterPro" id="IPR036291">
    <property type="entry name" value="NAD(P)-bd_dom_sf"/>
</dbReference>
<dbReference type="SUPFAM" id="SSF51735">
    <property type="entry name" value="NAD(P)-binding Rossmann-fold domains"/>
    <property type="match status" value="1"/>
</dbReference>
<organism evidence="7 8">
    <name type="scientific">Streptomyces siderophoricus</name>
    <dbReference type="NCBI Taxonomy" id="2802281"/>
    <lineage>
        <taxon>Bacteria</taxon>
        <taxon>Bacillati</taxon>
        <taxon>Actinomycetota</taxon>
        <taxon>Actinomycetes</taxon>
        <taxon>Kitasatosporales</taxon>
        <taxon>Streptomycetaceae</taxon>
        <taxon>Streptomyces</taxon>
    </lineage>
</organism>
<comment type="subcellular location">
    <subcellularLocation>
        <location evidence="1">Cytoplasm</location>
    </subcellularLocation>
</comment>
<dbReference type="InterPro" id="IPR051603">
    <property type="entry name" value="Zinc-ADH_QOR/CCCR"/>
</dbReference>
<accession>A0ABS1MZU4</accession>
<evidence type="ECO:0000313" key="7">
    <source>
        <dbReference type="EMBL" id="MBL1093239.1"/>
    </source>
</evidence>
<dbReference type="Gene3D" id="3.40.50.720">
    <property type="entry name" value="NAD(P)-binding Rossmann-like Domain"/>
    <property type="match status" value="1"/>
</dbReference>
<keyword evidence="5" id="KW-0694">RNA-binding</keyword>
<dbReference type="Proteomes" id="UP000629371">
    <property type="component" value="Unassembled WGS sequence"/>
</dbReference>
<gene>
    <name evidence="7" type="ORF">JK360_28485</name>
</gene>
<evidence type="ECO:0000256" key="2">
    <source>
        <dbReference type="ARBA" id="ARBA00011881"/>
    </source>
</evidence>
<dbReference type="PROSITE" id="PS01162">
    <property type="entry name" value="QOR_ZETA_CRYSTAL"/>
    <property type="match status" value="1"/>
</dbReference>
<comment type="caution">
    <text evidence="7">The sequence shown here is derived from an EMBL/GenBank/DDBJ whole genome shotgun (WGS) entry which is preliminary data.</text>
</comment>
<dbReference type="Gene3D" id="3.90.180.10">
    <property type="entry name" value="Medium-chain alcohol dehydrogenases, catalytic domain"/>
    <property type="match status" value="1"/>
</dbReference>
<dbReference type="SUPFAM" id="SSF50129">
    <property type="entry name" value="GroES-like"/>
    <property type="match status" value="1"/>
</dbReference>